<evidence type="ECO:0000313" key="2">
    <source>
        <dbReference type="Proteomes" id="UP000013782"/>
    </source>
</evidence>
<evidence type="ECO:0000313" key="1">
    <source>
        <dbReference type="EMBL" id="EOH97743.1"/>
    </source>
</evidence>
<dbReference type="STRING" id="160454.RV10_GL004170"/>
<dbReference type="HOGENOM" id="CLU_670372_0_0_9"/>
<keyword evidence="2" id="KW-1185">Reference proteome</keyword>
<dbReference type="Proteomes" id="UP000013782">
    <property type="component" value="Unassembled WGS sequence"/>
</dbReference>
<accession>R2QR94</accession>
<dbReference type="OrthoDB" id="2193161at2"/>
<reference evidence="1 2" key="1">
    <citation type="submission" date="2013-02" db="EMBL/GenBank/DDBJ databases">
        <title>The Genome Sequence of Enterococcus pallens BAA-351.</title>
        <authorList>
            <consortium name="The Broad Institute Genome Sequencing Platform"/>
            <consortium name="The Broad Institute Genome Sequencing Center for Infectious Disease"/>
            <person name="Earl A.M."/>
            <person name="Gilmore M.S."/>
            <person name="Lebreton F."/>
            <person name="Walker B."/>
            <person name="Young S.K."/>
            <person name="Zeng Q."/>
            <person name="Gargeya S."/>
            <person name="Fitzgerald M."/>
            <person name="Haas B."/>
            <person name="Abouelleil A."/>
            <person name="Alvarado L."/>
            <person name="Arachchi H.M."/>
            <person name="Berlin A.M."/>
            <person name="Chapman S.B."/>
            <person name="Dewar J."/>
            <person name="Goldberg J."/>
            <person name="Griggs A."/>
            <person name="Gujja S."/>
            <person name="Hansen M."/>
            <person name="Howarth C."/>
            <person name="Imamovic A."/>
            <person name="Larimer J."/>
            <person name="McCowan C."/>
            <person name="Murphy C."/>
            <person name="Neiman D."/>
            <person name="Pearson M."/>
            <person name="Priest M."/>
            <person name="Roberts A."/>
            <person name="Saif S."/>
            <person name="Shea T."/>
            <person name="Sisk P."/>
            <person name="Sykes S."/>
            <person name="Wortman J."/>
            <person name="Nusbaum C."/>
            <person name="Birren B."/>
        </authorList>
    </citation>
    <scope>NUCLEOTIDE SEQUENCE [LARGE SCALE GENOMIC DNA]</scope>
    <source>
        <strain evidence="1 2">ATCC BAA-351</strain>
    </source>
</reference>
<dbReference type="PATRIC" id="fig|1158607.3.peg.413"/>
<proteinExistence type="predicted"/>
<organism evidence="1 2">
    <name type="scientific">Enterococcus pallens ATCC BAA-351</name>
    <dbReference type="NCBI Taxonomy" id="1158607"/>
    <lineage>
        <taxon>Bacteria</taxon>
        <taxon>Bacillati</taxon>
        <taxon>Bacillota</taxon>
        <taxon>Bacilli</taxon>
        <taxon>Lactobacillales</taxon>
        <taxon>Enterococcaceae</taxon>
        <taxon>Enterococcus</taxon>
    </lineage>
</organism>
<comment type="caution">
    <text evidence="1">The sequence shown here is derived from an EMBL/GenBank/DDBJ whole genome shotgun (WGS) entry which is preliminary data.</text>
</comment>
<dbReference type="RefSeq" id="WP_010755475.1">
    <property type="nucleotide sequence ID" value="NZ_ASWD01000002.1"/>
</dbReference>
<dbReference type="eggNOG" id="ENOG5033Z1U">
    <property type="taxonomic scope" value="Bacteria"/>
</dbReference>
<gene>
    <name evidence="1" type="ORF">UAU_00411</name>
</gene>
<dbReference type="AlphaFoldDB" id="R2QR94"/>
<dbReference type="EMBL" id="AJAQ01000001">
    <property type="protein sequence ID" value="EOH97743.1"/>
    <property type="molecule type" value="Genomic_DNA"/>
</dbReference>
<dbReference type="PROSITE" id="PS51257">
    <property type="entry name" value="PROKAR_LIPOPROTEIN"/>
    <property type="match status" value="1"/>
</dbReference>
<name>R2QR94_9ENTE</name>
<sequence length="355" mass="39844">MKRVKLIVLLGVVLLLGACSKSPKEEFIGAYSALGSEEYNAGKFEVSITDFQMNQTTGAAWASRLSESLKDMSIDGDYQYDEKDESFRFDADVKAFGNTMPIELVGKGNEVYLSTSFVDGMLTFMNSFGMPAEVNQEQVAELKGKYIAIDPEEMTADNDDEDTLDPKEVRSKTNNLLKKAKEDSFKSDGETVSHTFTSKELEKLAKSVNLGEDTEESLHNMTLTMKINKKTLKTDCTVKMRDSEQKMTMKAVLTPSKTKKAISMPKEQDIVPEEELDSLFEPQELSGVSGEFYQGDEELEELSDGEFEMLYQQFEANMSELDEAQRRALLSAYSPYLNDEQLARLEALLSQEFAV</sequence>
<protein>
    <submittedName>
        <fullName evidence="1">Uncharacterized protein</fullName>
    </submittedName>
</protein>